<dbReference type="AlphaFoldDB" id="A0A1I0FBD2"/>
<proteinExistence type="predicted"/>
<name>A0A1I0FBD2_9PROT</name>
<reference evidence="1 2" key="1">
    <citation type="submission" date="2016-10" db="EMBL/GenBank/DDBJ databases">
        <authorList>
            <person name="de Groot N.N."/>
        </authorList>
    </citation>
    <scope>NUCLEOTIDE SEQUENCE [LARGE SCALE GENOMIC DNA]</scope>
    <source>
        <strain evidence="1 2">Nl7</strain>
    </source>
</reference>
<evidence type="ECO:0000313" key="1">
    <source>
        <dbReference type="EMBL" id="SET54487.1"/>
    </source>
</evidence>
<dbReference type="Proteomes" id="UP000183339">
    <property type="component" value="Unassembled WGS sequence"/>
</dbReference>
<dbReference type="EMBL" id="FOHI01000008">
    <property type="protein sequence ID" value="SET54487.1"/>
    <property type="molecule type" value="Genomic_DNA"/>
</dbReference>
<organism evidence="1 2">
    <name type="scientific">Nitrosospira multiformis</name>
    <dbReference type="NCBI Taxonomy" id="1231"/>
    <lineage>
        <taxon>Bacteria</taxon>
        <taxon>Pseudomonadati</taxon>
        <taxon>Pseudomonadota</taxon>
        <taxon>Betaproteobacteria</taxon>
        <taxon>Nitrosomonadales</taxon>
        <taxon>Nitrosomonadaceae</taxon>
        <taxon>Nitrosospira</taxon>
    </lineage>
</organism>
<protein>
    <submittedName>
        <fullName evidence="1">Uncharacterized protein</fullName>
    </submittedName>
</protein>
<accession>A0A1I0FBD2</accession>
<sequence length="61" mass="7288">MVMRLDVYLGERDIYGVGFSDNVIFRKQYYLRALLNNPFTMYIHADEPFAQPDFQASHRTR</sequence>
<evidence type="ECO:0000313" key="2">
    <source>
        <dbReference type="Proteomes" id="UP000183339"/>
    </source>
</evidence>
<gene>
    <name evidence="1" type="ORF">SAMN05216412_10835</name>
</gene>